<evidence type="ECO:0000259" key="15">
    <source>
        <dbReference type="Pfam" id="PF02910"/>
    </source>
</evidence>
<dbReference type="PIRSF" id="PIRSF000171">
    <property type="entry name" value="SDHA_APRA_LASPO"/>
    <property type="match status" value="1"/>
</dbReference>
<gene>
    <name evidence="16" type="ORF">Y919_04585</name>
</gene>
<protein>
    <recommendedName>
        <fullName evidence="5 11">L-aspartate oxidase</fullName>
        <ecNumber evidence="4 11">1.4.3.16</ecNumber>
    </recommendedName>
</protein>
<dbReference type="SUPFAM" id="SSF51905">
    <property type="entry name" value="FAD/NAD(P)-binding domain"/>
    <property type="match status" value="1"/>
</dbReference>
<dbReference type="GO" id="GO:0033765">
    <property type="term" value="F:steroid dehydrogenase activity, acting on the CH-CH group of donors"/>
    <property type="evidence" value="ECO:0007669"/>
    <property type="project" value="UniProtKB-ARBA"/>
</dbReference>
<evidence type="ECO:0000256" key="7">
    <source>
        <dbReference type="ARBA" id="ARBA00022642"/>
    </source>
</evidence>
<comment type="caution">
    <text evidence="16">The sequence shown here is derived from an EMBL/GenBank/DDBJ whole genome shotgun (WGS) entry which is preliminary data.</text>
</comment>
<evidence type="ECO:0000256" key="13">
    <source>
        <dbReference type="RuleBase" id="RU362049"/>
    </source>
</evidence>
<comment type="subcellular location">
    <subcellularLocation>
        <location evidence="13">Cytoplasm</location>
    </subcellularLocation>
</comment>
<dbReference type="STRING" id="1156417.Y919_04585"/>
<dbReference type="AlphaFoldDB" id="A0A096BHQ8"/>
<name>A0A096BHQ8_9FIRM</name>
<sequence>MVGFKDTADVIIVGSGLAGVYTALNIDSRLNVKILSKGEMSENNSSLAQGGIAASLETDDLDDHIRDTLKAGSNVNNIDKLRIMVYEAKENIDRLLEFGVPFDRDSYGRLTTTLEGGHSRARILHAGGDATGKEIMQALYKEAVNRDNIEILENTMAVDVIKKDNKCVGVRIIKDNELIDIFSKAVVIATGGIGALYKNSTNSPLATGDGIAMAYRAGCILDNMEFIQFHPTALYSKDEGKKFLISEAVRGEGAYLRNKFGERFMLKIHPNAELAPRDVVAQSIYNELVKTNSEFVYLDITHKDRDFLVKRFPTIFNKCLEYGLDMSKDLIPVVPVEHYFIGGIKVNDDGMTNIENLYACGECTNTGVHGANRLASNSLLECVVFGRRIANSINNNIENISLTILDRDDIQMEEADESSFRPIRDKIKYTMDKHVGIVRTTSGLLKAREIIDDIYEMLKNKYIYNREYIEVLNMTIVSKNIIEGCIKREKSLGCHYRIN</sequence>
<dbReference type="Pfam" id="PF02910">
    <property type="entry name" value="Succ_DH_flav_C"/>
    <property type="match status" value="1"/>
</dbReference>
<feature type="domain" description="Fumarate reductase/succinate dehydrogenase flavoprotein-like C-terminal" evidence="15">
    <location>
        <begin position="424"/>
        <end position="497"/>
    </location>
</feature>
<dbReference type="EC" id="1.4.3.16" evidence="4 11"/>
<evidence type="ECO:0000256" key="9">
    <source>
        <dbReference type="ARBA" id="ARBA00023002"/>
    </source>
</evidence>
<proteinExistence type="inferred from homology"/>
<evidence type="ECO:0000256" key="2">
    <source>
        <dbReference type="ARBA" id="ARBA00004950"/>
    </source>
</evidence>
<dbReference type="SUPFAM" id="SSF46977">
    <property type="entry name" value="Succinate dehydrogenase/fumarate reductase flavoprotein C-terminal domain"/>
    <property type="match status" value="1"/>
</dbReference>
<evidence type="ECO:0000256" key="11">
    <source>
        <dbReference type="NCBIfam" id="TIGR00551"/>
    </source>
</evidence>
<dbReference type="Gene3D" id="1.20.58.100">
    <property type="entry name" value="Fumarate reductase/succinate dehydrogenase flavoprotein-like, C-terminal domain"/>
    <property type="match status" value="1"/>
</dbReference>
<feature type="domain" description="FAD-dependent oxidoreductase 2 FAD-binding" evidence="14">
    <location>
        <begin position="9"/>
        <end position="379"/>
    </location>
</feature>
<dbReference type="InterPro" id="IPR036188">
    <property type="entry name" value="FAD/NAD-bd_sf"/>
</dbReference>
<dbReference type="GO" id="GO:0034628">
    <property type="term" value="P:'de novo' NAD+ biosynthetic process from L-aspartate"/>
    <property type="evidence" value="ECO:0007669"/>
    <property type="project" value="TreeGrafter"/>
</dbReference>
<dbReference type="InterPro" id="IPR005288">
    <property type="entry name" value="NadB"/>
</dbReference>
<comment type="catalytic activity">
    <reaction evidence="10">
        <text>L-aspartate + O2 = iminosuccinate + H2O2</text>
        <dbReference type="Rhea" id="RHEA:25876"/>
        <dbReference type="ChEBI" id="CHEBI:15379"/>
        <dbReference type="ChEBI" id="CHEBI:16240"/>
        <dbReference type="ChEBI" id="CHEBI:29991"/>
        <dbReference type="ChEBI" id="CHEBI:77875"/>
        <dbReference type="EC" id="1.4.3.16"/>
    </reaction>
    <physiologicalReaction direction="left-to-right" evidence="10">
        <dbReference type="Rhea" id="RHEA:25877"/>
    </physiologicalReaction>
</comment>
<evidence type="ECO:0000313" key="16">
    <source>
        <dbReference type="EMBL" id="KGG80720.1"/>
    </source>
</evidence>
<feature type="active site" description="Proton acceptor" evidence="12">
    <location>
        <position position="277"/>
    </location>
</feature>
<evidence type="ECO:0000313" key="17">
    <source>
        <dbReference type="Proteomes" id="UP000029622"/>
    </source>
</evidence>
<dbReference type="Gene3D" id="3.50.50.60">
    <property type="entry name" value="FAD/NAD(P)-binding domain"/>
    <property type="match status" value="1"/>
</dbReference>
<dbReference type="InterPro" id="IPR027477">
    <property type="entry name" value="Succ_DH/fumarate_Rdtase_cat_sf"/>
</dbReference>
<reference evidence="16 17" key="1">
    <citation type="submission" date="2013-12" db="EMBL/GenBank/DDBJ databases">
        <title>Draft genome sequence of Caloranaerobacter sp. H53214.</title>
        <authorList>
            <person name="Jiang L.J."/>
            <person name="Shao Z.Z."/>
            <person name="Long M.N."/>
        </authorList>
    </citation>
    <scope>NUCLEOTIDE SEQUENCE [LARGE SCALE GENOMIC DNA]</scope>
    <source>
        <strain evidence="16 17">H53214</strain>
    </source>
</reference>
<dbReference type="Pfam" id="PF00890">
    <property type="entry name" value="FAD_binding_2"/>
    <property type="match status" value="1"/>
</dbReference>
<comment type="similarity">
    <text evidence="3 13">Belongs to the FAD-dependent oxidoreductase 2 family. NadB subfamily.</text>
</comment>
<dbReference type="SUPFAM" id="SSF56425">
    <property type="entry name" value="Succinate dehydrogenase/fumarate reductase flavoprotein, catalytic domain"/>
    <property type="match status" value="1"/>
</dbReference>
<comment type="function">
    <text evidence="13">Catalyzes the oxidation of L-aspartate to iminoaspartate.</text>
</comment>
<evidence type="ECO:0000256" key="10">
    <source>
        <dbReference type="ARBA" id="ARBA00048305"/>
    </source>
</evidence>
<keyword evidence="6 13" id="KW-0285">Flavoprotein</keyword>
<keyword evidence="9 13" id="KW-0560">Oxidoreductase</keyword>
<dbReference type="Gene3D" id="3.90.700.10">
    <property type="entry name" value="Succinate dehydrogenase/fumarate reductase flavoprotein, catalytic domain"/>
    <property type="match status" value="1"/>
</dbReference>
<dbReference type="EMBL" id="AZTB01000016">
    <property type="protein sequence ID" value="KGG80720.1"/>
    <property type="molecule type" value="Genomic_DNA"/>
</dbReference>
<dbReference type="FunFam" id="3.90.700.10:FF:000002">
    <property type="entry name" value="L-aspartate oxidase"/>
    <property type="match status" value="1"/>
</dbReference>
<organism evidence="16 17">
    <name type="scientific">Caloranaerobacter azorensis H53214</name>
    <dbReference type="NCBI Taxonomy" id="1156417"/>
    <lineage>
        <taxon>Bacteria</taxon>
        <taxon>Bacillati</taxon>
        <taxon>Bacillota</taxon>
        <taxon>Tissierellia</taxon>
        <taxon>Tissierellales</taxon>
        <taxon>Thermohalobacteraceae</taxon>
        <taxon>Caloranaerobacter</taxon>
    </lineage>
</organism>
<dbReference type="PANTHER" id="PTHR42716:SF2">
    <property type="entry name" value="L-ASPARTATE OXIDASE, CHLOROPLASTIC"/>
    <property type="match status" value="1"/>
</dbReference>
<dbReference type="GO" id="GO:0008734">
    <property type="term" value="F:L-aspartate oxidase activity"/>
    <property type="evidence" value="ECO:0007669"/>
    <property type="project" value="UniProtKB-UniRule"/>
</dbReference>
<dbReference type="UniPathway" id="UPA00253">
    <property type="reaction ID" value="UER00326"/>
</dbReference>
<evidence type="ECO:0000256" key="8">
    <source>
        <dbReference type="ARBA" id="ARBA00022827"/>
    </source>
</evidence>
<dbReference type="PANTHER" id="PTHR42716">
    <property type="entry name" value="L-ASPARTATE OXIDASE"/>
    <property type="match status" value="1"/>
</dbReference>
<keyword evidence="7 13" id="KW-0662">Pyridine nucleotide biosynthesis</keyword>
<keyword evidence="8 13" id="KW-0274">FAD</keyword>
<dbReference type="GO" id="GO:0005737">
    <property type="term" value="C:cytoplasm"/>
    <property type="evidence" value="ECO:0007669"/>
    <property type="project" value="UniProtKB-SubCell"/>
</dbReference>
<dbReference type="NCBIfam" id="TIGR00551">
    <property type="entry name" value="nadB"/>
    <property type="match status" value="1"/>
</dbReference>
<dbReference type="Proteomes" id="UP000029622">
    <property type="component" value="Unassembled WGS sequence"/>
</dbReference>
<dbReference type="InterPro" id="IPR037099">
    <property type="entry name" value="Fum_R/Succ_DH_flav-like_C_sf"/>
</dbReference>
<evidence type="ECO:0000256" key="4">
    <source>
        <dbReference type="ARBA" id="ARBA00012173"/>
    </source>
</evidence>
<evidence type="ECO:0000259" key="14">
    <source>
        <dbReference type="Pfam" id="PF00890"/>
    </source>
</evidence>
<dbReference type="InterPro" id="IPR015939">
    <property type="entry name" value="Fum_Rdtase/Succ_DH_flav-like_C"/>
</dbReference>
<evidence type="ECO:0000256" key="1">
    <source>
        <dbReference type="ARBA" id="ARBA00001974"/>
    </source>
</evidence>
<dbReference type="PRINTS" id="PR00368">
    <property type="entry name" value="FADPNR"/>
</dbReference>
<dbReference type="InterPro" id="IPR003953">
    <property type="entry name" value="FAD-dep_OxRdtase_2_FAD-bd"/>
</dbReference>
<comment type="cofactor">
    <cofactor evidence="1 13">
        <name>FAD</name>
        <dbReference type="ChEBI" id="CHEBI:57692"/>
    </cofactor>
</comment>
<evidence type="ECO:0000256" key="5">
    <source>
        <dbReference type="ARBA" id="ARBA00021901"/>
    </source>
</evidence>
<evidence type="ECO:0000256" key="3">
    <source>
        <dbReference type="ARBA" id="ARBA00008562"/>
    </source>
</evidence>
<accession>A0A096BHQ8</accession>
<comment type="pathway">
    <text evidence="2 13">Cofactor biosynthesis; NAD(+) biosynthesis; iminoaspartate from L-aspartate (oxidase route): step 1/1.</text>
</comment>
<dbReference type="NCBIfam" id="NF004820">
    <property type="entry name" value="PRK06175.1"/>
    <property type="match status" value="1"/>
</dbReference>
<evidence type="ECO:0000256" key="6">
    <source>
        <dbReference type="ARBA" id="ARBA00022630"/>
    </source>
</evidence>
<evidence type="ECO:0000256" key="12">
    <source>
        <dbReference type="PIRSR" id="PIRSR000171-1"/>
    </source>
</evidence>